<protein>
    <submittedName>
        <fullName evidence="1">Uncharacterized protein</fullName>
    </submittedName>
</protein>
<name>A0AAV6VRL9_9ARAC</name>
<proteinExistence type="predicted"/>
<organism evidence="1 2">
    <name type="scientific">Oedothorax gibbosus</name>
    <dbReference type="NCBI Taxonomy" id="931172"/>
    <lineage>
        <taxon>Eukaryota</taxon>
        <taxon>Metazoa</taxon>
        <taxon>Ecdysozoa</taxon>
        <taxon>Arthropoda</taxon>
        <taxon>Chelicerata</taxon>
        <taxon>Arachnida</taxon>
        <taxon>Araneae</taxon>
        <taxon>Araneomorphae</taxon>
        <taxon>Entelegynae</taxon>
        <taxon>Araneoidea</taxon>
        <taxon>Linyphiidae</taxon>
        <taxon>Erigoninae</taxon>
        <taxon>Oedothorax</taxon>
    </lineage>
</organism>
<evidence type="ECO:0000313" key="1">
    <source>
        <dbReference type="EMBL" id="KAG8199279.1"/>
    </source>
</evidence>
<accession>A0AAV6VRL9</accession>
<dbReference type="AlphaFoldDB" id="A0AAV6VRL9"/>
<dbReference type="EMBL" id="JAFNEN010000029">
    <property type="protein sequence ID" value="KAG8199279.1"/>
    <property type="molecule type" value="Genomic_DNA"/>
</dbReference>
<comment type="caution">
    <text evidence="1">The sequence shown here is derived from an EMBL/GenBank/DDBJ whole genome shotgun (WGS) entry which is preliminary data.</text>
</comment>
<reference evidence="1 2" key="1">
    <citation type="journal article" date="2022" name="Nat. Ecol. Evol.">
        <title>A masculinizing supergene underlies an exaggerated male reproductive morph in a spider.</title>
        <authorList>
            <person name="Hendrickx F."/>
            <person name="De Corte Z."/>
            <person name="Sonet G."/>
            <person name="Van Belleghem S.M."/>
            <person name="Kostlbacher S."/>
            <person name="Vangestel C."/>
        </authorList>
    </citation>
    <scope>NUCLEOTIDE SEQUENCE [LARGE SCALE GENOMIC DNA]</scope>
    <source>
        <strain evidence="1">W744_W776</strain>
    </source>
</reference>
<gene>
    <name evidence="1" type="ORF">JTE90_003701</name>
</gene>
<evidence type="ECO:0000313" key="2">
    <source>
        <dbReference type="Proteomes" id="UP000827092"/>
    </source>
</evidence>
<dbReference type="Proteomes" id="UP000827092">
    <property type="component" value="Unassembled WGS sequence"/>
</dbReference>
<sequence length="96" mass="11275">MRKKTYENETRIIMAAELTINQNAAVNWMTTAFSKQPFRAKQLPKIWQRLHPQDIQQSVQSLSVKFDTLCKRIRLGESFRFGDIFKMSQGKLINLD</sequence>
<keyword evidence="2" id="KW-1185">Reference proteome</keyword>